<dbReference type="InterPro" id="IPR037914">
    <property type="entry name" value="SpoVT-AbrB_sf"/>
</dbReference>
<proteinExistence type="predicted"/>
<dbReference type="Gene3D" id="2.10.260.10">
    <property type="match status" value="1"/>
</dbReference>
<dbReference type="RefSeq" id="WP_187302650.1">
    <property type="nucleotide sequence ID" value="NZ_JACRYT010000005.1"/>
</dbReference>
<dbReference type="SMART" id="SM00966">
    <property type="entry name" value="SpoVT_AbrB"/>
    <property type="match status" value="1"/>
</dbReference>
<evidence type="ECO:0000313" key="3">
    <source>
        <dbReference type="EMBL" id="MBC6679543.1"/>
    </source>
</evidence>
<dbReference type="NCBIfam" id="TIGR01439">
    <property type="entry name" value="lp_hng_hel_AbrB"/>
    <property type="match status" value="1"/>
</dbReference>
<dbReference type="Proteomes" id="UP000602647">
    <property type="component" value="Unassembled WGS sequence"/>
</dbReference>
<dbReference type="PANTHER" id="PTHR36432:SF4">
    <property type="entry name" value="TRANSITION STATE REGULATOR ABH-RELATED"/>
    <property type="match status" value="1"/>
</dbReference>
<reference evidence="3" key="1">
    <citation type="submission" date="2020-08" db="EMBL/GenBank/DDBJ databases">
        <title>Genome public.</title>
        <authorList>
            <person name="Liu C."/>
            <person name="Sun Q."/>
        </authorList>
    </citation>
    <scope>NUCLEOTIDE SEQUENCE</scope>
    <source>
        <strain evidence="3">BX12</strain>
    </source>
</reference>
<keyword evidence="4" id="KW-1185">Reference proteome</keyword>
<dbReference type="GO" id="GO:0003677">
    <property type="term" value="F:DNA binding"/>
    <property type="evidence" value="ECO:0007669"/>
    <property type="project" value="UniProtKB-UniRule"/>
</dbReference>
<dbReference type="Pfam" id="PF04014">
    <property type="entry name" value="MazE_antitoxin"/>
    <property type="match status" value="1"/>
</dbReference>
<sequence>MKSTGIVRRIDPLGRIVLPKELRRTLDIELRDSIEIFTDGDRILLRKYRKNCIICGSESDLMTFKGKPVCRACIESLRRETCE</sequence>
<dbReference type="InterPro" id="IPR007159">
    <property type="entry name" value="SpoVT-AbrB_dom"/>
</dbReference>
<gene>
    <name evidence="3" type="ORF">H9L42_06860</name>
</gene>
<dbReference type="InterPro" id="IPR052731">
    <property type="entry name" value="B_subtilis_Trans_State_Reg"/>
</dbReference>
<evidence type="ECO:0000256" key="1">
    <source>
        <dbReference type="PROSITE-ProRule" id="PRU01076"/>
    </source>
</evidence>
<dbReference type="PROSITE" id="PS51740">
    <property type="entry name" value="SPOVT_ABRB"/>
    <property type="match status" value="1"/>
</dbReference>
<name>A0A923SVP1_9FIRM</name>
<comment type="caution">
    <text evidence="3">The sequence shown here is derived from an EMBL/GenBank/DDBJ whole genome shotgun (WGS) entry which is preliminary data.</text>
</comment>
<evidence type="ECO:0000313" key="4">
    <source>
        <dbReference type="Proteomes" id="UP000602647"/>
    </source>
</evidence>
<dbReference type="EMBL" id="JACRYT010000005">
    <property type="protein sequence ID" value="MBC6679543.1"/>
    <property type="molecule type" value="Genomic_DNA"/>
</dbReference>
<dbReference type="AlphaFoldDB" id="A0A923SVP1"/>
<feature type="domain" description="SpoVT-AbrB" evidence="2">
    <location>
        <begin position="5"/>
        <end position="50"/>
    </location>
</feature>
<keyword evidence="1 3" id="KW-0238">DNA-binding</keyword>
<organism evidence="3 4">
    <name type="scientific">Zhenpiania hominis</name>
    <dbReference type="NCBI Taxonomy" id="2763644"/>
    <lineage>
        <taxon>Bacteria</taxon>
        <taxon>Bacillati</taxon>
        <taxon>Bacillota</taxon>
        <taxon>Clostridia</taxon>
        <taxon>Peptostreptococcales</taxon>
        <taxon>Anaerovoracaceae</taxon>
        <taxon>Zhenpiania</taxon>
    </lineage>
</organism>
<protein>
    <submittedName>
        <fullName evidence="3">AbrB/MazE/SpoVT family DNA-binding domain-containing protein</fullName>
    </submittedName>
</protein>
<accession>A0A923SVP1</accession>
<dbReference type="SUPFAM" id="SSF89447">
    <property type="entry name" value="AbrB/MazE/MraZ-like"/>
    <property type="match status" value="1"/>
</dbReference>
<evidence type="ECO:0000259" key="2">
    <source>
        <dbReference type="PROSITE" id="PS51740"/>
    </source>
</evidence>
<dbReference type="PANTHER" id="PTHR36432">
    <property type="match status" value="1"/>
</dbReference>